<feature type="coiled-coil region" evidence="2">
    <location>
        <begin position="623"/>
        <end position="679"/>
    </location>
</feature>
<dbReference type="Proteomes" id="UP000289886">
    <property type="component" value="Unassembled WGS sequence"/>
</dbReference>
<feature type="coiled-coil region" evidence="2">
    <location>
        <begin position="502"/>
        <end position="580"/>
    </location>
</feature>
<feature type="domain" description="HMG box" evidence="4">
    <location>
        <begin position="192"/>
        <end position="260"/>
    </location>
</feature>
<keyword evidence="5" id="KW-0808">Transferase</keyword>
<keyword evidence="1" id="KW-0238">DNA-binding</keyword>
<evidence type="ECO:0000256" key="2">
    <source>
        <dbReference type="SAM" id="Coils"/>
    </source>
</evidence>
<evidence type="ECO:0000256" key="3">
    <source>
        <dbReference type="SAM" id="MobiDB-lite"/>
    </source>
</evidence>
<feature type="DNA-binding region" description="HMG box" evidence="1">
    <location>
        <begin position="192"/>
        <end position="260"/>
    </location>
</feature>
<keyword evidence="6" id="KW-1185">Reference proteome</keyword>
<feature type="compositionally biased region" description="Basic residues" evidence="3">
    <location>
        <begin position="172"/>
        <end position="185"/>
    </location>
</feature>
<dbReference type="PANTHER" id="PTHR18935:SF6">
    <property type="entry name" value="JANUS KINASE AND MICROTUBULE-INTERACTING PROTEIN 1"/>
    <property type="match status" value="1"/>
</dbReference>
<dbReference type="GO" id="GO:0005634">
    <property type="term" value="C:nucleus"/>
    <property type="evidence" value="ECO:0007669"/>
    <property type="project" value="UniProtKB-UniRule"/>
</dbReference>
<dbReference type="GO" id="GO:0003677">
    <property type="term" value="F:DNA binding"/>
    <property type="evidence" value="ECO:0007669"/>
    <property type="project" value="UniProtKB-UniRule"/>
</dbReference>
<keyword evidence="1" id="KW-0539">Nucleus</keyword>
<dbReference type="PANTHER" id="PTHR18935">
    <property type="entry name" value="GOLGIN SUBFAMILY A MEMBER 4-LIKE ISOFORM X1"/>
    <property type="match status" value="1"/>
</dbReference>
<dbReference type="Gene3D" id="1.10.30.10">
    <property type="entry name" value="High mobility group box domain"/>
    <property type="match status" value="1"/>
</dbReference>
<dbReference type="PROSITE" id="PS50118">
    <property type="entry name" value="HMG_BOX_2"/>
    <property type="match status" value="1"/>
</dbReference>
<comment type="caution">
    <text evidence="5">The sequence shown here is derived from an EMBL/GenBank/DDBJ whole genome shotgun (WGS) entry which is preliminary data.</text>
</comment>
<dbReference type="Pfam" id="PF00505">
    <property type="entry name" value="HMG_box"/>
    <property type="match status" value="1"/>
</dbReference>
<dbReference type="GO" id="GO:0050811">
    <property type="term" value="F:GABA receptor binding"/>
    <property type="evidence" value="ECO:0007669"/>
    <property type="project" value="TreeGrafter"/>
</dbReference>
<evidence type="ECO:0000259" key="4">
    <source>
        <dbReference type="PROSITE" id="PS50118"/>
    </source>
</evidence>
<dbReference type="InterPro" id="IPR009071">
    <property type="entry name" value="HMG_box_dom"/>
</dbReference>
<evidence type="ECO:0000313" key="6">
    <source>
        <dbReference type="Proteomes" id="UP000289886"/>
    </source>
</evidence>
<dbReference type="InterPro" id="IPR036910">
    <property type="entry name" value="HMG_box_dom_sf"/>
</dbReference>
<protein>
    <submittedName>
        <fullName evidence="5">Janus kinase and microtubule-interacting protein 1</fullName>
    </submittedName>
</protein>
<keyword evidence="2" id="KW-0175">Coiled coil</keyword>
<dbReference type="GO" id="GO:0019900">
    <property type="term" value="F:kinase binding"/>
    <property type="evidence" value="ECO:0007669"/>
    <property type="project" value="InterPro"/>
</dbReference>
<dbReference type="AlphaFoldDB" id="A0A444UK91"/>
<dbReference type="InterPro" id="IPR036236">
    <property type="entry name" value="Znf_C2H2_sf"/>
</dbReference>
<gene>
    <name evidence="5" type="ORF">EOD39_12785</name>
</gene>
<feature type="coiled-coil region" evidence="2">
    <location>
        <begin position="411"/>
        <end position="452"/>
    </location>
</feature>
<dbReference type="EMBL" id="SCEB01214392">
    <property type="protein sequence ID" value="RXM35600.1"/>
    <property type="molecule type" value="Genomic_DNA"/>
</dbReference>
<feature type="region of interest" description="Disordered" evidence="3">
    <location>
        <begin position="159"/>
        <end position="193"/>
    </location>
</feature>
<dbReference type="Gene3D" id="3.30.160.60">
    <property type="entry name" value="Classic Zinc Finger"/>
    <property type="match status" value="1"/>
</dbReference>
<dbReference type="SUPFAM" id="SSF57667">
    <property type="entry name" value="beta-beta-alpha zinc fingers"/>
    <property type="match status" value="1"/>
</dbReference>
<dbReference type="GO" id="GO:0016301">
    <property type="term" value="F:kinase activity"/>
    <property type="evidence" value="ECO:0007669"/>
    <property type="project" value="UniProtKB-KW"/>
</dbReference>
<name>A0A444UK91_ACIRT</name>
<organism evidence="5 6">
    <name type="scientific">Acipenser ruthenus</name>
    <name type="common">Sterlet sturgeon</name>
    <dbReference type="NCBI Taxonomy" id="7906"/>
    <lineage>
        <taxon>Eukaryota</taxon>
        <taxon>Metazoa</taxon>
        <taxon>Chordata</taxon>
        <taxon>Craniata</taxon>
        <taxon>Vertebrata</taxon>
        <taxon>Euteleostomi</taxon>
        <taxon>Actinopterygii</taxon>
        <taxon>Chondrostei</taxon>
        <taxon>Acipenseriformes</taxon>
        <taxon>Acipenseridae</taxon>
        <taxon>Acipenser</taxon>
    </lineage>
</organism>
<dbReference type="InterPro" id="IPR024836">
    <property type="entry name" value="JAKMIP"/>
</dbReference>
<keyword evidence="5" id="KW-0418">Kinase</keyword>
<dbReference type="SUPFAM" id="SSF47095">
    <property type="entry name" value="HMG-box"/>
    <property type="match status" value="1"/>
</dbReference>
<evidence type="ECO:0000256" key="1">
    <source>
        <dbReference type="PROSITE-ProRule" id="PRU00267"/>
    </source>
</evidence>
<dbReference type="SMART" id="SM00398">
    <property type="entry name" value="HMG"/>
    <property type="match status" value="1"/>
</dbReference>
<dbReference type="GO" id="GO:0008017">
    <property type="term" value="F:microtubule binding"/>
    <property type="evidence" value="ECO:0007669"/>
    <property type="project" value="InterPro"/>
</dbReference>
<accession>A0A444UK91</accession>
<evidence type="ECO:0000313" key="5">
    <source>
        <dbReference type="EMBL" id="RXM35600.1"/>
    </source>
</evidence>
<sequence length="696" mass="78199">MNLDSSLGGALTVVTPIPVTGFDLTTIQHLQLEESAGLCDSTAREAGAGFGVGNCSNVEDGGSAAPAAFIDGVPVTVSVQNVDGQHRIVCVAADASGSTVSYVGQLNSDVNLELQAEVPSMPLQCEDGVLPLAPGAQLLPIHPLNASLEPVQNIILDGQLQSKDPDTEEPKKRKGGWPKGKKRKPPKEFSAPRAPTTGYVIFVNEKKVHLKAEHPDIPFTEITKMLGTRWSQLSQEEKQKYNNAAEKDKQRFIEELQAYQNSEAYKAFLKRKTLHKVKVLCGVEMVDSEFENEIVALSQMDGGDTSDLYCRTCNQYFSSLHNKKEHLLGKQHLQNLTEEFEKETVGLCKEQQDEGEEELEAKDEDSEEEEVAVAELAQLCGLASQHSFTSLDLGFLQEFIFKQMTLREFELGELNTSMEEAMEKHDNLNRQLEDLQKQKLNLESELGSLKAHGGTLETQLDSLKMVPMLLKFHIQITESELRTSAKMSKRSRGKGEKPEALIDALQSANEELRTKLTEIQIELQQEKGKVAKLREKLQEAKQNRELEQHKHTVLVTDLKAKLHEEKMKDLQAVREVLIKQHEQELTRVIKIRDSELHRMQSLVNVLRDGAADKVKTALLSEAREEARRTFDSERTKLQQENLELRSAKKQVEETLNNIMQADKAKAADLRTAYQSHQEETNRIKRDCEKDIRRLVS</sequence>
<proteinExistence type="predicted"/>
<dbReference type="CDD" id="cd21980">
    <property type="entry name" value="HMG-box_HMG20"/>
    <property type="match status" value="1"/>
</dbReference>
<reference evidence="5 6" key="1">
    <citation type="submission" date="2019-01" db="EMBL/GenBank/DDBJ databases">
        <title>Draft Genome and Complete Hox-Cluster Characterization of the Sterlet Sturgeon (Acipenser ruthenus).</title>
        <authorList>
            <person name="Wei Q."/>
        </authorList>
    </citation>
    <scope>NUCLEOTIDE SEQUENCE [LARGE SCALE GENOMIC DNA]</scope>
    <source>
        <strain evidence="5">WHYD16114868_AA</strain>
        <tissue evidence="5">Blood</tissue>
    </source>
</reference>